<evidence type="ECO:0000256" key="12">
    <source>
        <dbReference type="ARBA" id="ARBA00023136"/>
    </source>
</evidence>
<dbReference type="InterPro" id="IPR039261">
    <property type="entry name" value="FNR_nucleotide-bd"/>
</dbReference>
<dbReference type="InterPro" id="IPR013130">
    <property type="entry name" value="Fe3_Rdtase_TM_dom"/>
</dbReference>
<keyword evidence="11" id="KW-0406">Ion transport</keyword>
<comment type="subcellular location">
    <subcellularLocation>
        <location evidence="2">Membrane</location>
        <topology evidence="2">Multi-pass membrane protein</topology>
    </subcellularLocation>
</comment>
<feature type="transmembrane region" description="Helical" evidence="16">
    <location>
        <begin position="225"/>
        <end position="247"/>
    </location>
</feature>
<dbReference type="FunFam" id="3.40.50.80:FF:000039">
    <property type="entry name" value="Ferric reduction oxidase 3"/>
    <property type="match status" value="1"/>
</dbReference>
<evidence type="ECO:0000259" key="17">
    <source>
        <dbReference type="PROSITE" id="PS51384"/>
    </source>
</evidence>
<evidence type="ECO:0000256" key="3">
    <source>
        <dbReference type="ARBA" id="ARBA00006278"/>
    </source>
</evidence>
<feature type="compositionally biased region" description="Basic and acidic residues" evidence="15">
    <location>
        <begin position="1"/>
        <end position="16"/>
    </location>
</feature>
<keyword evidence="19" id="KW-1185">Reference proteome</keyword>
<feature type="transmembrane region" description="Helical" evidence="16">
    <location>
        <begin position="33"/>
        <end position="57"/>
    </location>
</feature>
<dbReference type="Pfam" id="PF08030">
    <property type="entry name" value="NAD_binding_6"/>
    <property type="match status" value="1"/>
</dbReference>
<dbReference type="SFLD" id="SFLDG01168">
    <property type="entry name" value="Ferric_reductase_subgroup_(FRE"/>
    <property type="match status" value="1"/>
</dbReference>
<keyword evidence="9" id="KW-0560">Oxidoreductase</keyword>
<dbReference type="InterPro" id="IPR013121">
    <property type="entry name" value="Fe_red_NAD-bd_6"/>
</dbReference>
<evidence type="ECO:0000256" key="15">
    <source>
        <dbReference type="SAM" id="MobiDB-lite"/>
    </source>
</evidence>
<dbReference type="Gene3D" id="3.40.50.80">
    <property type="entry name" value="Nucleotide-binding domain of ferredoxin-NADP reductase (FNR) module"/>
    <property type="match status" value="2"/>
</dbReference>
<keyword evidence="10" id="KW-0408">Iron</keyword>
<dbReference type="InterPro" id="IPR017927">
    <property type="entry name" value="FAD-bd_FR_type"/>
</dbReference>
<feature type="transmembrane region" description="Helical" evidence="16">
    <location>
        <begin position="560"/>
        <end position="584"/>
    </location>
</feature>
<feature type="transmembrane region" description="Helical" evidence="16">
    <location>
        <begin position="268"/>
        <end position="288"/>
    </location>
</feature>
<feature type="transmembrane region" description="Helical" evidence="16">
    <location>
        <begin position="604"/>
        <end position="624"/>
    </location>
</feature>
<feature type="transmembrane region" description="Helical" evidence="16">
    <location>
        <begin position="300"/>
        <end position="331"/>
    </location>
</feature>
<evidence type="ECO:0000256" key="14">
    <source>
        <dbReference type="ARBA" id="ARBA00066905"/>
    </source>
</evidence>
<reference evidence="18" key="1">
    <citation type="journal article" date="2023" name="Science">
        <title>Elucidation of the pathway for biosynthesis of saponin adjuvants from the soapbark tree.</title>
        <authorList>
            <person name="Reed J."/>
            <person name="Orme A."/>
            <person name="El-Demerdash A."/>
            <person name="Owen C."/>
            <person name="Martin L.B.B."/>
            <person name="Misra R.C."/>
            <person name="Kikuchi S."/>
            <person name="Rejzek M."/>
            <person name="Martin A.C."/>
            <person name="Harkess A."/>
            <person name="Leebens-Mack J."/>
            <person name="Louveau T."/>
            <person name="Stephenson M.J."/>
            <person name="Osbourn A."/>
        </authorList>
    </citation>
    <scope>NUCLEOTIDE SEQUENCE</scope>
    <source>
        <strain evidence="18">S10</strain>
    </source>
</reference>
<dbReference type="PANTHER" id="PTHR11972">
    <property type="entry name" value="NADPH OXIDASE"/>
    <property type="match status" value="1"/>
</dbReference>
<comment type="catalytic activity">
    <reaction evidence="13">
        <text>2 a Fe(II)-siderophore + NAD(+) + H(+) = 2 a Fe(III)-siderophore + NADH</text>
        <dbReference type="Rhea" id="RHEA:15061"/>
        <dbReference type="Rhea" id="RHEA-COMP:11342"/>
        <dbReference type="Rhea" id="RHEA-COMP:11344"/>
        <dbReference type="ChEBI" id="CHEBI:15378"/>
        <dbReference type="ChEBI" id="CHEBI:29033"/>
        <dbReference type="ChEBI" id="CHEBI:29034"/>
        <dbReference type="ChEBI" id="CHEBI:57540"/>
        <dbReference type="ChEBI" id="CHEBI:57945"/>
        <dbReference type="EC" id="1.16.1.7"/>
    </reaction>
</comment>
<evidence type="ECO:0000256" key="9">
    <source>
        <dbReference type="ARBA" id="ARBA00023002"/>
    </source>
</evidence>
<dbReference type="GO" id="GO:0140618">
    <property type="term" value="F:ferric-chelate reductase (NADH) activity"/>
    <property type="evidence" value="ECO:0007669"/>
    <property type="project" value="UniProtKB-EC"/>
</dbReference>
<comment type="caution">
    <text evidence="18">The sequence shown here is derived from an EMBL/GenBank/DDBJ whole genome shotgun (WGS) entry which is preliminary data.</text>
</comment>
<comment type="cofactor">
    <cofactor evidence="1">
        <name>FAD</name>
        <dbReference type="ChEBI" id="CHEBI:57692"/>
    </cofactor>
</comment>
<evidence type="ECO:0000256" key="1">
    <source>
        <dbReference type="ARBA" id="ARBA00001974"/>
    </source>
</evidence>
<accession>A0AAD7L2A0</accession>
<evidence type="ECO:0000256" key="6">
    <source>
        <dbReference type="ARBA" id="ARBA00022723"/>
    </source>
</evidence>
<dbReference type="GO" id="GO:0005886">
    <property type="term" value="C:plasma membrane"/>
    <property type="evidence" value="ECO:0007669"/>
    <property type="project" value="TreeGrafter"/>
</dbReference>
<keyword evidence="4" id="KW-0813">Transport</keyword>
<dbReference type="AlphaFoldDB" id="A0AAD7L2A0"/>
<dbReference type="PROSITE" id="PS51384">
    <property type="entry name" value="FAD_FR"/>
    <property type="match status" value="1"/>
</dbReference>
<evidence type="ECO:0000256" key="2">
    <source>
        <dbReference type="ARBA" id="ARBA00004141"/>
    </source>
</evidence>
<dbReference type="InterPro" id="IPR013112">
    <property type="entry name" value="FAD-bd_8"/>
</dbReference>
<evidence type="ECO:0000313" key="19">
    <source>
        <dbReference type="Proteomes" id="UP001163823"/>
    </source>
</evidence>
<evidence type="ECO:0000256" key="16">
    <source>
        <dbReference type="SAM" id="Phobius"/>
    </source>
</evidence>
<feature type="region of interest" description="Disordered" evidence="15">
    <location>
        <begin position="1"/>
        <end position="23"/>
    </location>
</feature>
<dbReference type="EMBL" id="JARAOO010000011">
    <property type="protein sequence ID" value="KAJ7950315.1"/>
    <property type="molecule type" value="Genomic_DNA"/>
</dbReference>
<comment type="similarity">
    <text evidence="3">Belongs to the ferric reductase (FRE) family.</text>
</comment>
<dbReference type="SUPFAM" id="SSF52343">
    <property type="entry name" value="Ferredoxin reductase-like, C-terminal NADP-linked domain"/>
    <property type="match status" value="1"/>
</dbReference>
<dbReference type="InterPro" id="IPR050369">
    <property type="entry name" value="RBOH/FRE"/>
</dbReference>
<keyword evidence="7" id="KW-0249">Electron transport</keyword>
<feature type="transmembrane region" description="Helical" evidence="16">
    <location>
        <begin position="78"/>
        <end position="101"/>
    </location>
</feature>
<dbReference type="CDD" id="cd06186">
    <property type="entry name" value="NOX_Duox_like_FAD_NADP"/>
    <property type="match status" value="1"/>
</dbReference>
<keyword evidence="6" id="KW-0479">Metal-binding</keyword>
<evidence type="ECO:0000256" key="13">
    <source>
        <dbReference type="ARBA" id="ARBA00050970"/>
    </source>
</evidence>
<dbReference type="InterPro" id="IPR017938">
    <property type="entry name" value="Riboflavin_synthase-like_b-brl"/>
</dbReference>
<dbReference type="Pfam" id="PF01794">
    <property type="entry name" value="Ferric_reduct"/>
    <property type="match status" value="1"/>
</dbReference>
<dbReference type="EC" id="1.16.1.7" evidence="14"/>
<evidence type="ECO:0000256" key="7">
    <source>
        <dbReference type="ARBA" id="ARBA00022982"/>
    </source>
</evidence>
<dbReference type="Pfam" id="PF08022">
    <property type="entry name" value="FAD_binding_8"/>
    <property type="match status" value="1"/>
</dbReference>
<proteinExistence type="inferred from homology"/>
<evidence type="ECO:0000256" key="10">
    <source>
        <dbReference type="ARBA" id="ARBA00023004"/>
    </source>
</evidence>
<evidence type="ECO:0000256" key="4">
    <source>
        <dbReference type="ARBA" id="ARBA00022448"/>
    </source>
</evidence>
<evidence type="ECO:0000256" key="11">
    <source>
        <dbReference type="ARBA" id="ARBA00023065"/>
    </source>
</evidence>
<feature type="transmembrane region" description="Helical" evidence="16">
    <location>
        <begin position="141"/>
        <end position="166"/>
    </location>
</feature>
<dbReference type="Proteomes" id="UP001163823">
    <property type="component" value="Chromosome 11"/>
</dbReference>
<dbReference type="SFLD" id="SFLDS00052">
    <property type="entry name" value="Ferric_Reductase_Domain"/>
    <property type="match status" value="1"/>
</dbReference>
<feature type="domain" description="FAD-binding FR-type" evidence="17">
    <location>
        <begin position="339"/>
        <end position="444"/>
    </location>
</feature>
<feature type="transmembrane region" description="Helical" evidence="16">
    <location>
        <begin position="187"/>
        <end position="205"/>
    </location>
</feature>
<organism evidence="18 19">
    <name type="scientific">Quillaja saponaria</name>
    <name type="common">Soap bark tree</name>
    <dbReference type="NCBI Taxonomy" id="32244"/>
    <lineage>
        <taxon>Eukaryota</taxon>
        <taxon>Viridiplantae</taxon>
        <taxon>Streptophyta</taxon>
        <taxon>Embryophyta</taxon>
        <taxon>Tracheophyta</taxon>
        <taxon>Spermatophyta</taxon>
        <taxon>Magnoliopsida</taxon>
        <taxon>eudicotyledons</taxon>
        <taxon>Gunneridae</taxon>
        <taxon>Pentapetalae</taxon>
        <taxon>rosids</taxon>
        <taxon>fabids</taxon>
        <taxon>Fabales</taxon>
        <taxon>Quillajaceae</taxon>
        <taxon>Quillaja</taxon>
    </lineage>
</organism>
<sequence length="728" mass="81979">MVCFHLGEKEDMDKRSPPSSSSSFDGIGRVMGAIRLLVMVVFLGLIMMWIMMPTNIYKQIWLPKLRADTNSTYFGRQGAYLLVYTFPVLFIAVLGCFYLHIANKSNQNRMESNKGQKQKLTIWNSPMLVKGPLGIVSGTELVFLIMFIALLVWSLSTYLCISLAKITPELAAHDGKKVWEEKLGSTAVELGLVGNIWLAFLFFPVARGSSVLPLLGLTSEGSIKYHIWLGHITMTLFTAHGVCYIIYWAVTNQISEVLKWDNFQTSNIAGELALLSGLIMWVTTIPRIRRKVFELFFYTHYLYILFIIFFIFHVGIAYTGIMLPGFYLFLVDRYLRFLQSRRKVRLVSARVLPCETIELNFSKSHGLSYNPTSILFVNVPVISKLQWHPFTITSNSNLEPEKLSVVIKTEGMWSRKLYQRLSSSSSMDHLNVSVEGPYGPVSTNFLRHDTLVMVSGGSGITPFISIIRELMFVSRNFKCKTPKVVLIYAIKNSSFLTMLDLIPPVSTTTSDFSNLQLQIEAYVTREKEAKKDKANLIQVKWFKPSTTDAPISAILGPNRWLWLAAIISSSFIIFLILIGIITHYYIYPIDHNTNAIFSYPLRTFLNMLVICMCIAITASAAVSLNKKHNAREAKQIQNMQGSTSTVMSNSLTNNADIELESLPQQSLGQATNVHYGERPDLKRIISECTGSSVGVLVAGPKTLRHEVATICSSSLAKNLHFESISFTW</sequence>
<dbReference type="PANTHER" id="PTHR11972:SF41">
    <property type="entry name" value="FERRIC REDUCTION OXIDASE 2"/>
    <property type="match status" value="1"/>
</dbReference>
<gene>
    <name evidence="18" type="ORF">O6P43_026523</name>
</gene>
<keyword evidence="5 16" id="KW-0812">Transmembrane</keyword>
<evidence type="ECO:0000256" key="5">
    <source>
        <dbReference type="ARBA" id="ARBA00022692"/>
    </source>
</evidence>
<dbReference type="GO" id="GO:0046872">
    <property type="term" value="F:metal ion binding"/>
    <property type="evidence" value="ECO:0007669"/>
    <property type="project" value="UniProtKB-KW"/>
</dbReference>
<evidence type="ECO:0000313" key="18">
    <source>
        <dbReference type="EMBL" id="KAJ7950315.1"/>
    </source>
</evidence>
<dbReference type="SUPFAM" id="SSF63380">
    <property type="entry name" value="Riboflavin synthase domain-like"/>
    <property type="match status" value="1"/>
</dbReference>
<dbReference type="GO" id="GO:0006811">
    <property type="term" value="P:monoatomic ion transport"/>
    <property type="evidence" value="ECO:0007669"/>
    <property type="project" value="UniProtKB-KW"/>
</dbReference>
<protein>
    <recommendedName>
        <fullName evidence="14">ferric-chelate reductase (NADH)</fullName>
        <ecNumber evidence="14">1.16.1.7</ecNumber>
    </recommendedName>
</protein>
<evidence type="ECO:0000256" key="8">
    <source>
        <dbReference type="ARBA" id="ARBA00022989"/>
    </source>
</evidence>
<keyword evidence="12 16" id="KW-0472">Membrane</keyword>
<keyword evidence="8 16" id="KW-1133">Transmembrane helix</keyword>
<name>A0AAD7L2A0_QUISA</name>